<comment type="caution">
    <text evidence="6">The sequence shown here is derived from an EMBL/GenBank/DDBJ whole genome shotgun (WGS) entry which is preliminary data.</text>
</comment>
<organism evidence="6 7">
    <name type="scientific">Rarobacter faecitabidus</name>
    <dbReference type="NCBI Taxonomy" id="13243"/>
    <lineage>
        <taxon>Bacteria</taxon>
        <taxon>Bacillati</taxon>
        <taxon>Actinomycetota</taxon>
        <taxon>Actinomycetes</taxon>
        <taxon>Micrococcales</taxon>
        <taxon>Rarobacteraceae</taxon>
        <taxon>Rarobacter</taxon>
    </lineage>
</organism>
<evidence type="ECO:0000256" key="3">
    <source>
        <dbReference type="PIRNR" id="PIRNR001365"/>
    </source>
</evidence>
<proteinExistence type="inferred from homology"/>
<evidence type="ECO:0000256" key="5">
    <source>
        <dbReference type="SAM" id="MobiDB-lite"/>
    </source>
</evidence>
<feature type="region of interest" description="Disordered" evidence="5">
    <location>
        <begin position="311"/>
        <end position="340"/>
    </location>
</feature>
<accession>A0A542ZWG9</accession>
<reference evidence="6 7" key="1">
    <citation type="submission" date="2019-06" db="EMBL/GenBank/DDBJ databases">
        <title>Sequencing the genomes of 1000 actinobacteria strains.</title>
        <authorList>
            <person name="Klenk H.-P."/>
        </authorList>
    </citation>
    <scope>NUCLEOTIDE SEQUENCE [LARGE SCALE GENOMIC DNA]</scope>
    <source>
        <strain evidence="6 7">DSM 4813</strain>
    </source>
</reference>
<protein>
    <submittedName>
        <fullName evidence="6">4-hydroxy-tetrahydrodipicolinate synthase</fullName>
    </submittedName>
</protein>
<evidence type="ECO:0000256" key="4">
    <source>
        <dbReference type="PIRSR" id="PIRSR001365-2"/>
    </source>
</evidence>
<dbReference type="PANTHER" id="PTHR12128:SF66">
    <property type="entry name" value="4-HYDROXY-2-OXOGLUTARATE ALDOLASE, MITOCHONDRIAL"/>
    <property type="match status" value="1"/>
</dbReference>
<dbReference type="Gene3D" id="3.20.20.70">
    <property type="entry name" value="Aldolase class I"/>
    <property type="match status" value="1"/>
</dbReference>
<dbReference type="SUPFAM" id="SSF51569">
    <property type="entry name" value="Aldolase"/>
    <property type="match status" value="1"/>
</dbReference>
<dbReference type="AlphaFoldDB" id="A0A542ZWG9"/>
<dbReference type="InterPro" id="IPR002220">
    <property type="entry name" value="DapA-like"/>
</dbReference>
<dbReference type="EMBL" id="VFOS01000001">
    <property type="protein sequence ID" value="TQL64530.1"/>
    <property type="molecule type" value="Genomic_DNA"/>
</dbReference>
<name>A0A542ZWG9_RARFA</name>
<gene>
    <name evidence="6" type="ORF">FB461_1036</name>
</gene>
<evidence type="ECO:0000313" key="6">
    <source>
        <dbReference type="EMBL" id="TQL64530.1"/>
    </source>
</evidence>
<dbReference type="CDD" id="cd00408">
    <property type="entry name" value="DHDPS-like"/>
    <property type="match status" value="1"/>
</dbReference>
<dbReference type="GO" id="GO:0008840">
    <property type="term" value="F:4-hydroxy-tetrahydrodipicolinate synthase activity"/>
    <property type="evidence" value="ECO:0007669"/>
    <property type="project" value="TreeGrafter"/>
</dbReference>
<dbReference type="OrthoDB" id="9778880at2"/>
<evidence type="ECO:0000256" key="2">
    <source>
        <dbReference type="ARBA" id="ARBA00023239"/>
    </source>
</evidence>
<evidence type="ECO:0000313" key="7">
    <source>
        <dbReference type="Proteomes" id="UP000315389"/>
    </source>
</evidence>
<dbReference type="PANTHER" id="PTHR12128">
    <property type="entry name" value="DIHYDRODIPICOLINATE SYNTHASE"/>
    <property type="match status" value="1"/>
</dbReference>
<dbReference type="PIRSF" id="PIRSF001365">
    <property type="entry name" value="DHDPS"/>
    <property type="match status" value="1"/>
</dbReference>
<keyword evidence="7" id="KW-1185">Reference proteome</keyword>
<dbReference type="Pfam" id="PF00701">
    <property type="entry name" value="DHDPS"/>
    <property type="match status" value="1"/>
</dbReference>
<feature type="binding site" evidence="4">
    <location>
        <position position="47"/>
    </location>
    <ligand>
        <name>pyruvate</name>
        <dbReference type="ChEBI" id="CHEBI:15361"/>
    </ligand>
</feature>
<sequence length="340" mass="36134">MPILGTYTAYLPTPRDESGKLLTATMESLVEDAIAAGATSLGVLSGTGGAMYVPHSIRRRATRLVVAKTDGRAKVLVGISDPAAANVVANAQEASSCGADALLLQPVAPSPLRGEEVLGLYRDVASVAPLPIWVDHNPGATHYRISAEDLAKIATFRGVGGIKDAAVTAAEAKQRRTRVLEGLSPRTAQRVEYGFSTLTFSAQVLIEGMGTWHSALAGVLPEYCGALVHAATAGRRGDARLMQRALAPLSLLADQYGPMRLSHAIGTLRGREMGELPKPLLPLPREARSILRVTLDGLRLDEELSSENREAVAARIAGQRPANEPREPQKPRRAHRASTD</sequence>
<keyword evidence="2 3" id="KW-0456">Lyase</keyword>
<dbReference type="RefSeq" id="WP_142119540.1">
    <property type="nucleotide sequence ID" value="NZ_BAAASV010000007.1"/>
</dbReference>
<feature type="compositionally biased region" description="Basic residues" evidence="5">
    <location>
        <begin position="331"/>
        <end position="340"/>
    </location>
</feature>
<dbReference type="InterPro" id="IPR013785">
    <property type="entry name" value="Aldolase_TIM"/>
</dbReference>
<evidence type="ECO:0000256" key="1">
    <source>
        <dbReference type="ARBA" id="ARBA00007592"/>
    </source>
</evidence>
<dbReference type="SMART" id="SM01130">
    <property type="entry name" value="DHDPS"/>
    <property type="match status" value="1"/>
</dbReference>
<comment type="similarity">
    <text evidence="1 3">Belongs to the DapA family.</text>
</comment>
<dbReference type="Proteomes" id="UP000315389">
    <property type="component" value="Unassembled WGS sequence"/>
</dbReference>